<dbReference type="AlphaFoldDB" id="A0A099EZZ0"/>
<sequence>MASDPADPAQSAPQTAPNRPAPPGAAPEDPADVAIALRRAAPRRIPEGLAEMQAGRWEGWAPTAHLG</sequence>
<dbReference type="Gene3D" id="3.40.50.720">
    <property type="entry name" value="NAD(P)-binding Rossmann-like Domain"/>
    <property type="match status" value="1"/>
</dbReference>
<feature type="compositionally biased region" description="Low complexity" evidence="1">
    <location>
        <begin position="1"/>
        <end position="18"/>
    </location>
</feature>
<reference evidence="2 3" key="2">
    <citation type="submission" date="2014-10" db="EMBL/GenBank/DDBJ databases">
        <title>Paracoccus sanguinis sp. nov., isolated from clinical specimens of New York State patients.</title>
        <authorList>
            <person name="Mingle L.A."/>
            <person name="Cole J.A."/>
            <person name="Lapierre P."/>
            <person name="Musser K.A."/>
        </authorList>
    </citation>
    <scope>NUCLEOTIDE SEQUENCE [LARGE SCALE GENOMIC DNA]</scope>
    <source>
        <strain evidence="2 3">HAMBI 3106</strain>
    </source>
</reference>
<evidence type="ECO:0000313" key="2">
    <source>
        <dbReference type="EMBL" id="KGJ03548.1"/>
    </source>
</evidence>
<gene>
    <name evidence="2" type="ORF">IC63_13090</name>
</gene>
<accession>A0A099EZZ0</accession>
<name>A0A099EZZ0_9RHOB</name>
<feature type="region of interest" description="Disordered" evidence="1">
    <location>
        <begin position="1"/>
        <end position="32"/>
    </location>
</feature>
<protein>
    <submittedName>
        <fullName evidence="2">Uncharacterized protein</fullName>
    </submittedName>
</protein>
<comment type="caution">
    <text evidence="2">The sequence shown here is derived from an EMBL/GenBank/DDBJ whole genome shotgun (WGS) entry which is preliminary data.</text>
</comment>
<dbReference type="SUPFAM" id="SSF52283">
    <property type="entry name" value="Formate/glycerate dehydrogenase catalytic domain-like"/>
    <property type="match status" value="1"/>
</dbReference>
<dbReference type="EMBL" id="JRKS01000050">
    <property type="protein sequence ID" value="KGJ03548.1"/>
    <property type="molecule type" value="Genomic_DNA"/>
</dbReference>
<proteinExistence type="predicted"/>
<evidence type="ECO:0000256" key="1">
    <source>
        <dbReference type="SAM" id="MobiDB-lite"/>
    </source>
</evidence>
<organism evidence="2 3">
    <name type="scientific">Paracoccus sphaerophysae</name>
    <dbReference type="NCBI Taxonomy" id="690417"/>
    <lineage>
        <taxon>Bacteria</taxon>
        <taxon>Pseudomonadati</taxon>
        <taxon>Pseudomonadota</taxon>
        <taxon>Alphaproteobacteria</taxon>
        <taxon>Rhodobacterales</taxon>
        <taxon>Paracoccaceae</taxon>
        <taxon>Paracoccus</taxon>
    </lineage>
</organism>
<dbReference type="STRING" id="690417.IC63_13090"/>
<keyword evidence="3" id="KW-1185">Reference proteome</keyword>
<evidence type="ECO:0000313" key="3">
    <source>
        <dbReference type="Proteomes" id="UP000029917"/>
    </source>
</evidence>
<feature type="non-terminal residue" evidence="2">
    <location>
        <position position="67"/>
    </location>
</feature>
<reference evidence="2 3" key="1">
    <citation type="submission" date="2014-09" db="EMBL/GenBank/DDBJ databases">
        <authorList>
            <person name="McGinnis J.M."/>
            <person name="Wolfgang W.J."/>
        </authorList>
    </citation>
    <scope>NUCLEOTIDE SEQUENCE [LARGE SCALE GENOMIC DNA]</scope>
    <source>
        <strain evidence="2 3">HAMBI 3106</strain>
    </source>
</reference>
<dbReference type="Proteomes" id="UP000029917">
    <property type="component" value="Unassembled WGS sequence"/>
</dbReference>